<keyword evidence="2" id="KW-0436">Ligase</keyword>
<dbReference type="Proteomes" id="UP000605970">
    <property type="component" value="Unassembled WGS sequence"/>
</dbReference>
<gene>
    <name evidence="2" type="ORF">Mgra_00003442</name>
</gene>
<dbReference type="Gene3D" id="3.30.930.10">
    <property type="entry name" value="Bira Bifunctional Protein, Domain 2"/>
    <property type="match status" value="1"/>
</dbReference>
<dbReference type="SUPFAM" id="SSF55681">
    <property type="entry name" value="Class II aaRS and biotin synthetases"/>
    <property type="match status" value="1"/>
</dbReference>
<accession>A0A8S9ZVP1</accession>
<dbReference type="InterPro" id="IPR043136">
    <property type="entry name" value="B30.2/SPRY_sf"/>
</dbReference>
<dbReference type="Gene3D" id="2.60.120.920">
    <property type="match status" value="1"/>
</dbReference>
<evidence type="ECO:0000313" key="2">
    <source>
        <dbReference type="EMBL" id="KAF7637051.1"/>
    </source>
</evidence>
<dbReference type="AlphaFoldDB" id="A0A8S9ZVP1"/>
<dbReference type="EMBL" id="JABEBT010000023">
    <property type="protein sequence ID" value="KAF7637051.1"/>
    <property type="molecule type" value="Genomic_DNA"/>
</dbReference>
<dbReference type="OrthoDB" id="5903883at2759"/>
<keyword evidence="3" id="KW-1185">Reference proteome</keyword>
<dbReference type="InterPro" id="IPR045864">
    <property type="entry name" value="aa-tRNA-synth_II/BPL/LPL"/>
</dbReference>
<name>A0A8S9ZVP1_9BILA</name>
<reference evidence="2" key="1">
    <citation type="journal article" date="2020" name="Ecol. Evol.">
        <title>Genome structure and content of the rice root-knot nematode (Meloidogyne graminicola).</title>
        <authorList>
            <person name="Phan N.T."/>
            <person name="Danchin E.G.J."/>
            <person name="Klopp C."/>
            <person name="Perfus-Barbeoch L."/>
            <person name="Kozlowski D.K."/>
            <person name="Koutsovoulos G.D."/>
            <person name="Lopez-Roques C."/>
            <person name="Bouchez O."/>
            <person name="Zahm M."/>
            <person name="Besnard G."/>
            <person name="Bellafiore S."/>
        </authorList>
    </citation>
    <scope>NUCLEOTIDE SEQUENCE</scope>
    <source>
        <strain evidence="2">VN-18</strain>
    </source>
</reference>
<protein>
    <submittedName>
        <fullName evidence="2">Phenylalanyl Amino-acyl tRNA Synthetase</fullName>
    </submittedName>
</protein>
<keyword evidence="1" id="KW-0175">Coiled coil</keyword>
<organism evidence="2 3">
    <name type="scientific">Meloidogyne graminicola</name>
    <dbReference type="NCBI Taxonomy" id="189291"/>
    <lineage>
        <taxon>Eukaryota</taxon>
        <taxon>Metazoa</taxon>
        <taxon>Ecdysozoa</taxon>
        <taxon>Nematoda</taxon>
        <taxon>Chromadorea</taxon>
        <taxon>Rhabditida</taxon>
        <taxon>Tylenchina</taxon>
        <taxon>Tylenchomorpha</taxon>
        <taxon>Tylenchoidea</taxon>
        <taxon>Meloidogynidae</taxon>
        <taxon>Meloidogyninae</taxon>
        <taxon>Meloidogyne</taxon>
    </lineage>
</organism>
<proteinExistence type="predicted"/>
<evidence type="ECO:0000313" key="3">
    <source>
        <dbReference type="Proteomes" id="UP000605970"/>
    </source>
</evidence>
<feature type="coiled-coil region" evidence="1">
    <location>
        <begin position="45"/>
        <end position="96"/>
    </location>
</feature>
<sequence length="569" mass="65899">MTSSSFNFTSNSNLNREDSFTNLSDIMGERAETFSTTSQMTDQDINAIMKKIAELELKINQSEKEKIKQLLLTGKYLNLKEDFDKLALELNKSKEEKAYFLKISNKWKVVDDRFLCCISKCVINNPNTKCNNHGFIQITSNTNIKYNCNIENKNILNKEGVIWAENCFKKPESTQLCLNCSTYTLCYYEIKFKIEKGKPLIVDMGLRYSCYDYYIYFCLSGGYISYYDDTHKKDKFINLSSSFSFNNEDIIGCGVVYPPPNINNKLPYIFFTKNGELIVYITLYKIFKKRMMDEIAQIANEFNFDGTRYKPGEIWNISNKVRKLLDVNIDTITNESTEYEIFENESRIVSTKENFKELFITRGNPFTSPQFTYYVNEATCIRSHICAHLSKILSSGYDKFVICGDVYVRNGNQTAFPCSHQLAVLHAFTAEELSYKQQIVEPLFIQNYQNQLGNAAHDRQIVHSRHTIQCLNAKVRASLNKLIEKICGKITFDEHPASVPFMTPSRRLTLQHNWQNIEVAHFGIVDQRLMEENGHKNKVAFVYFINLDNLTIKAKKMSSIAQLWSKEIT</sequence>
<evidence type="ECO:0000256" key="1">
    <source>
        <dbReference type="SAM" id="Coils"/>
    </source>
</evidence>
<comment type="caution">
    <text evidence="2">The sequence shown here is derived from an EMBL/GenBank/DDBJ whole genome shotgun (WGS) entry which is preliminary data.</text>
</comment>
<dbReference type="GO" id="GO:0004812">
    <property type="term" value="F:aminoacyl-tRNA ligase activity"/>
    <property type="evidence" value="ECO:0007669"/>
    <property type="project" value="UniProtKB-KW"/>
</dbReference>
<keyword evidence="2" id="KW-0030">Aminoacyl-tRNA synthetase</keyword>